<feature type="compositionally biased region" description="Acidic residues" evidence="1">
    <location>
        <begin position="209"/>
        <end position="234"/>
    </location>
</feature>
<dbReference type="Proteomes" id="UP001219525">
    <property type="component" value="Unassembled WGS sequence"/>
</dbReference>
<feature type="region of interest" description="Disordered" evidence="1">
    <location>
        <begin position="138"/>
        <end position="177"/>
    </location>
</feature>
<gene>
    <name evidence="2" type="ORF">GGX14DRAFT_561560</name>
</gene>
<feature type="compositionally biased region" description="Low complexity" evidence="1">
    <location>
        <begin position="235"/>
        <end position="275"/>
    </location>
</feature>
<comment type="caution">
    <text evidence="2">The sequence shown here is derived from an EMBL/GenBank/DDBJ whole genome shotgun (WGS) entry which is preliminary data.</text>
</comment>
<dbReference type="AlphaFoldDB" id="A0AAD6YEI3"/>
<evidence type="ECO:0000313" key="3">
    <source>
        <dbReference type="Proteomes" id="UP001219525"/>
    </source>
</evidence>
<evidence type="ECO:0000256" key="1">
    <source>
        <dbReference type="SAM" id="MobiDB-lite"/>
    </source>
</evidence>
<evidence type="ECO:0000313" key="2">
    <source>
        <dbReference type="EMBL" id="KAJ7217044.1"/>
    </source>
</evidence>
<proteinExistence type="predicted"/>
<sequence length="275" mass="29012">MARSPTPSRSQPPRRLNAARRTRRVNLAPYDLSRHELATRAEATRQAHEATRQAHDFALASALSFLEGIEVPETSTHIFAAAILSDSFRALEQAATDASLSEATLIDLYERWELLHPHAAEEGMLTLFANLSLPPPPPAPPYNAPPPPHRNAPHRNAIAGPSHQRATPPPPGPSRQLAGVSHAIAINDELESSTGDEVDELESSGTGDDANDGDNADDNADNADDNADNADDNADNAADNANDNPIPTTASSSSSTSSTSSVSASVSSTTPNETL</sequence>
<feature type="compositionally biased region" description="Acidic residues" evidence="1">
    <location>
        <begin position="189"/>
        <end position="202"/>
    </location>
</feature>
<reference evidence="2" key="1">
    <citation type="submission" date="2023-03" db="EMBL/GenBank/DDBJ databases">
        <title>Massive genome expansion in bonnet fungi (Mycena s.s.) driven by repeated elements and novel gene families across ecological guilds.</title>
        <authorList>
            <consortium name="Lawrence Berkeley National Laboratory"/>
            <person name="Harder C.B."/>
            <person name="Miyauchi S."/>
            <person name="Viragh M."/>
            <person name="Kuo A."/>
            <person name="Thoen E."/>
            <person name="Andreopoulos B."/>
            <person name="Lu D."/>
            <person name="Skrede I."/>
            <person name="Drula E."/>
            <person name="Henrissat B."/>
            <person name="Morin E."/>
            <person name="Kohler A."/>
            <person name="Barry K."/>
            <person name="LaButti K."/>
            <person name="Morin E."/>
            <person name="Salamov A."/>
            <person name="Lipzen A."/>
            <person name="Mereny Z."/>
            <person name="Hegedus B."/>
            <person name="Baldrian P."/>
            <person name="Stursova M."/>
            <person name="Weitz H."/>
            <person name="Taylor A."/>
            <person name="Grigoriev I.V."/>
            <person name="Nagy L.G."/>
            <person name="Martin F."/>
            <person name="Kauserud H."/>
        </authorList>
    </citation>
    <scope>NUCLEOTIDE SEQUENCE</scope>
    <source>
        <strain evidence="2">9144</strain>
    </source>
</reference>
<feature type="region of interest" description="Disordered" evidence="1">
    <location>
        <begin position="1"/>
        <end position="21"/>
    </location>
</feature>
<feature type="compositionally biased region" description="Low complexity" evidence="1">
    <location>
        <begin position="1"/>
        <end position="16"/>
    </location>
</feature>
<keyword evidence="3" id="KW-1185">Reference proteome</keyword>
<protein>
    <submittedName>
        <fullName evidence="2">Uncharacterized protein</fullName>
    </submittedName>
</protein>
<dbReference type="EMBL" id="JARJCW010000014">
    <property type="protein sequence ID" value="KAJ7217044.1"/>
    <property type="molecule type" value="Genomic_DNA"/>
</dbReference>
<accession>A0AAD6YEI3</accession>
<name>A0AAD6YEI3_9AGAR</name>
<feature type="region of interest" description="Disordered" evidence="1">
    <location>
        <begin position="189"/>
        <end position="275"/>
    </location>
</feature>
<feature type="compositionally biased region" description="Pro residues" evidence="1">
    <location>
        <begin position="138"/>
        <end position="150"/>
    </location>
</feature>
<organism evidence="2 3">
    <name type="scientific">Mycena pura</name>
    <dbReference type="NCBI Taxonomy" id="153505"/>
    <lineage>
        <taxon>Eukaryota</taxon>
        <taxon>Fungi</taxon>
        <taxon>Dikarya</taxon>
        <taxon>Basidiomycota</taxon>
        <taxon>Agaricomycotina</taxon>
        <taxon>Agaricomycetes</taxon>
        <taxon>Agaricomycetidae</taxon>
        <taxon>Agaricales</taxon>
        <taxon>Marasmiineae</taxon>
        <taxon>Mycenaceae</taxon>
        <taxon>Mycena</taxon>
    </lineage>
</organism>